<dbReference type="EMBL" id="LAZR01003623">
    <property type="protein sequence ID" value="KKN16327.1"/>
    <property type="molecule type" value="Genomic_DNA"/>
</dbReference>
<sequence>MSISNYDVSNAKFFFKKKWIKSKLENIITSIFYS</sequence>
<name>A0A0F9NW80_9ZZZZ</name>
<proteinExistence type="predicted"/>
<gene>
    <name evidence="1" type="ORF">LCGC14_0976930</name>
</gene>
<dbReference type="AlphaFoldDB" id="A0A0F9NW80"/>
<protein>
    <submittedName>
        <fullName evidence="1">Uncharacterized protein</fullName>
    </submittedName>
</protein>
<reference evidence="1" key="1">
    <citation type="journal article" date="2015" name="Nature">
        <title>Complex archaea that bridge the gap between prokaryotes and eukaryotes.</title>
        <authorList>
            <person name="Spang A."/>
            <person name="Saw J.H."/>
            <person name="Jorgensen S.L."/>
            <person name="Zaremba-Niedzwiedzka K."/>
            <person name="Martijn J."/>
            <person name="Lind A.E."/>
            <person name="van Eijk R."/>
            <person name="Schleper C."/>
            <person name="Guy L."/>
            <person name="Ettema T.J."/>
        </authorList>
    </citation>
    <scope>NUCLEOTIDE SEQUENCE</scope>
</reference>
<organism evidence="1">
    <name type="scientific">marine sediment metagenome</name>
    <dbReference type="NCBI Taxonomy" id="412755"/>
    <lineage>
        <taxon>unclassified sequences</taxon>
        <taxon>metagenomes</taxon>
        <taxon>ecological metagenomes</taxon>
    </lineage>
</organism>
<comment type="caution">
    <text evidence="1">The sequence shown here is derived from an EMBL/GenBank/DDBJ whole genome shotgun (WGS) entry which is preliminary data.</text>
</comment>
<evidence type="ECO:0000313" key="1">
    <source>
        <dbReference type="EMBL" id="KKN16327.1"/>
    </source>
</evidence>
<accession>A0A0F9NW80</accession>